<keyword evidence="2" id="KW-1003">Cell membrane</keyword>
<dbReference type="Proteomes" id="UP000019486">
    <property type="component" value="Unassembled WGS sequence"/>
</dbReference>
<name>W9H074_9PROT</name>
<dbReference type="GO" id="GO:0004888">
    <property type="term" value="F:transmembrane signaling receptor activity"/>
    <property type="evidence" value="ECO:0007669"/>
    <property type="project" value="InterPro"/>
</dbReference>
<dbReference type="CDD" id="cd06225">
    <property type="entry name" value="HAMP"/>
    <property type="match status" value="1"/>
</dbReference>
<gene>
    <name evidence="14" type="ORF">N825_06425</name>
</gene>
<proteinExistence type="inferred from homology"/>
<comment type="subcellular location">
    <subcellularLocation>
        <location evidence="1">Cell inner membrane</location>
        <topology evidence="1">Multi-pass membrane protein</topology>
    </subcellularLocation>
</comment>
<feature type="domain" description="Methyl-accepting transducer" evidence="11">
    <location>
        <begin position="296"/>
        <end position="525"/>
    </location>
</feature>
<dbReference type="InterPro" id="IPR033480">
    <property type="entry name" value="sCache_2"/>
</dbReference>
<feature type="domain" description="HAMP" evidence="13">
    <location>
        <begin position="211"/>
        <end position="263"/>
    </location>
</feature>
<dbReference type="InterPro" id="IPR004089">
    <property type="entry name" value="MCPsignal_dom"/>
</dbReference>
<dbReference type="SMART" id="SM01049">
    <property type="entry name" value="Cache_2"/>
    <property type="match status" value="1"/>
</dbReference>
<dbReference type="STRING" id="1385369.N825_06425"/>
<dbReference type="EMBL" id="AVFL01000012">
    <property type="protein sequence ID" value="EWY39479.1"/>
    <property type="molecule type" value="Genomic_DNA"/>
</dbReference>
<evidence type="ECO:0000256" key="7">
    <source>
        <dbReference type="ARBA" id="ARBA00023224"/>
    </source>
</evidence>
<dbReference type="GO" id="GO:0005886">
    <property type="term" value="C:plasma membrane"/>
    <property type="evidence" value="ECO:0007669"/>
    <property type="project" value="UniProtKB-SubCell"/>
</dbReference>
<dbReference type="Gene3D" id="3.30.450.20">
    <property type="entry name" value="PAS domain"/>
    <property type="match status" value="1"/>
</dbReference>
<accession>W9H074</accession>
<dbReference type="PROSITE" id="PS50192">
    <property type="entry name" value="T_SNARE"/>
    <property type="match status" value="1"/>
</dbReference>
<keyword evidence="3" id="KW-0997">Cell inner membrane</keyword>
<dbReference type="PRINTS" id="PR00260">
    <property type="entry name" value="CHEMTRNSDUCR"/>
</dbReference>
<evidence type="ECO:0000256" key="1">
    <source>
        <dbReference type="ARBA" id="ARBA00004429"/>
    </source>
</evidence>
<dbReference type="PROSITE" id="PS50885">
    <property type="entry name" value="HAMP"/>
    <property type="match status" value="1"/>
</dbReference>
<dbReference type="GO" id="GO:0007165">
    <property type="term" value="P:signal transduction"/>
    <property type="evidence" value="ECO:0007669"/>
    <property type="project" value="UniProtKB-KW"/>
</dbReference>
<dbReference type="GO" id="GO:0006935">
    <property type="term" value="P:chemotaxis"/>
    <property type="evidence" value="ECO:0007669"/>
    <property type="project" value="InterPro"/>
</dbReference>
<comment type="similarity">
    <text evidence="8">Belongs to the methyl-accepting chemotaxis (MCP) protein family.</text>
</comment>
<evidence type="ECO:0000313" key="15">
    <source>
        <dbReference type="Proteomes" id="UP000019486"/>
    </source>
</evidence>
<organism evidence="14 15">
    <name type="scientific">Skermanella stibiiresistens SB22</name>
    <dbReference type="NCBI Taxonomy" id="1385369"/>
    <lineage>
        <taxon>Bacteria</taxon>
        <taxon>Pseudomonadati</taxon>
        <taxon>Pseudomonadota</taxon>
        <taxon>Alphaproteobacteria</taxon>
        <taxon>Rhodospirillales</taxon>
        <taxon>Azospirillaceae</taxon>
        <taxon>Skermanella</taxon>
    </lineage>
</organism>
<keyword evidence="4 10" id="KW-0812">Transmembrane</keyword>
<reference evidence="14 15" key="1">
    <citation type="submission" date="2013-08" db="EMBL/GenBank/DDBJ databases">
        <title>The genome sequence of Skermanella stibiiresistens.</title>
        <authorList>
            <person name="Zhu W."/>
            <person name="Wang G."/>
        </authorList>
    </citation>
    <scope>NUCLEOTIDE SEQUENCE [LARGE SCALE GENOMIC DNA]</scope>
    <source>
        <strain evidence="14 15">SB22</strain>
    </source>
</reference>
<evidence type="ECO:0000256" key="9">
    <source>
        <dbReference type="PROSITE-ProRule" id="PRU00284"/>
    </source>
</evidence>
<keyword evidence="15" id="KW-1185">Reference proteome</keyword>
<dbReference type="SUPFAM" id="SSF58104">
    <property type="entry name" value="Methyl-accepting chemotaxis protein (MCP) signaling domain"/>
    <property type="match status" value="1"/>
</dbReference>
<dbReference type="SMART" id="SM00304">
    <property type="entry name" value="HAMP"/>
    <property type="match status" value="2"/>
</dbReference>
<evidence type="ECO:0000313" key="14">
    <source>
        <dbReference type="EMBL" id="EWY39479.1"/>
    </source>
</evidence>
<dbReference type="Gene3D" id="1.10.287.950">
    <property type="entry name" value="Methyl-accepting chemotaxis protein"/>
    <property type="match status" value="1"/>
</dbReference>
<dbReference type="Gene3D" id="6.10.340.10">
    <property type="match status" value="1"/>
</dbReference>
<dbReference type="AlphaFoldDB" id="W9H074"/>
<dbReference type="InterPro" id="IPR004090">
    <property type="entry name" value="Chemotax_Me-accpt_rcpt"/>
</dbReference>
<dbReference type="InterPro" id="IPR003660">
    <property type="entry name" value="HAMP_dom"/>
</dbReference>
<evidence type="ECO:0000256" key="4">
    <source>
        <dbReference type="ARBA" id="ARBA00022692"/>
    </source>
</evidence>
<dbReference type="PATRIC" id="fig|1385369.3.peg.3483"/>
<dbReference type="SMART" id="SM00283">
    <property type="entry name" value="MA"/>
    <property type="match status" value="1"/>
</dbReference>
<evidence type="ECO:0000256" key="3">
    <source>
        <dbReference type="ARBA" id="ARBA00022519"/>
    </source>
</evidence>
<evidence type="ECO:0000256" key="5">
    <source>
        <dbReference type="ARBA" id="ARBA00022989"/>
    </source>
</evidence>
<sequence>MFSNMSVRRKILLIVAAGLVGMLTVALLALLTLRSQMFTERQAQTRHLVEVASTLVDHFARLEAAGTLTREAAQAAALAGVTALRYADGEYFFVLDPTGTVIAHGISPQLVGKNLRETKDAAGFAFVGEMTRLAMAEGSAVVQYVWPKGGTGTPQPKIGYAGLYKPWKWVIGSGIYVDDVDAAFARIGLELTVICLALLAVQAMIAWALGRAIIRPIPVMQGLISAARAGDLSRVAEVDSGDEIGVMAKDFNHLVESLRGSMGEVSEASASVSAASVELSASSVEMSRNAETMNDHADDISRAMGSVVAAVGDLSSIAERLATSADGVAAASEEMTASIAEVARHASASSDVAHKASTAADQARATLRGAEQAITTAVGTIRQLSQNSAEIGQVIKVISDIASQTNLLALNATIEAARAGEAGKGFAVVATEVKNLATQSAKAAEEITTRITTTQEQTEQSVTSIDLVAGAMSHVAGSIAAIHDVIAEIDRIAGSIAAEVDQQSATTTEIGRNVGQVASSAKAVATDTSQTADEARRVSESVQVMVGIAQNTAAGATETSSAAGELSRLANHLDQLVGRYKLSA</sequence>
<dbReference type="PANTHER" id="PTHR32089">
    <property type="entry name" value="METHYL-ACCEPTING CHEMOTAXIS PROTEIN MCPB"/>
    <property type="match status" value="1"/>
</dbReference>
<feature type="domain" description="T-SNARE coiled-coil homology" evidence="12">
    <location>
        <begin position="478"/>
        <end position="531"/>
    </location>
</feature>
<dbReference type="PANTHER" id="PTHR32089:SF112">
    <property type="entry name" value="LYSOZYME-LIKE PROTEIN-RELATED"/>
    <property type="match status" value="1"/>
</dbReference>
<dbReference type="Pfam" id="PF17200">
    <property type="entry name" value="sCache_2"/>
    <property type="match status" value="1"/>
</dbReference>
<comment type="caution">
    <text evidence="14">The sequence shown here is derived from an EMBL/GenBank/DDBJ whole genome shotgun (WGS) entry which is preliminary data.</text>
</comment>
<evidence type="ECO:0000256" key="10">
    <source>
        <dbReference type="SAM" id="Phobius"/>
    </source>
</evidence>
<evidence type="ECO:0000256" key="2">
    <source>
        <dbReference type="ARBA" id="ARBA00022475"/>
    </source>
</evidence>
<dbReference type="Pfam" id="PF00672">
    <property type="entry name" value="HAMP"/>
    <property type="match status" value="1"/>
</dbReference>
<protein>
    <recommendedName>
        <fullName evidence="16">Methyl-accepting chemotaxis protein</fullName>
    </recommendedName>
</protein>
<keyword evidence="5 10" id="KW-1133">Transmembrane helix</keyword>
<dbReference type="Pfam" id="PF00015">
    <property type="entry name" value="MCPsignal"/>
    <property type="match status" value="1"/>
</dbReference>
<evidence type="ECO:0000259" key="11">
    <source>
        <dbReference type="PROSITE" id="PS50111"/>
    </source>
</evidence>
<evidence type="ECO:0000256" key="8">
    <source>
        <dbReference type="ARBA" id="ARBA00029447"/>
    </source>
</evidence>
<dbReference type="InterPro" id="IPR000727">
    <property type="entry name" value="T_SNARE_dom"/>
</dbReference>
<keyword evidence="6 10" id="KW-0472">Membrane</keyword>
<keyword evidence="7 9" id="KW-0807">Transducer</keyword>
<evidence type="ECO:0008006" key="16">
    <source>
        <dbReference type="Google" id="ProtNLM"/>
    </source>
</evidence>
<evidence type="ECO:0000256" key="6">
    <source>
        <dbReference type="ARBA" id="ARBA00023136"/>
    </source>
</evidence>
<evidence type="ECO:0000259" key="13">
    <source>
        <dbReference type="PROSITE" id="PS50885"/>
    </source>
</evidence>
<dbReference type="RefSeq" id="WP_051512489.1">
    <property type="nucleotide sequence ID" value="NZ_AVFL01000012.1"/>
</dbReference>
<feature type="transmembrane region" description="Helical" evidence="10">
    <location>
        <begin position="191"/>
        <end position="210"/>
    </location>
</feature>
<dbReference type="PROSITE" id="PS50111">
    <property type="entry name" value="CHEMOTAXIS_TRANSDUC_2"/>
    <property type="match status" value="1"/>
</dbReference>
<evidence type="ECO:0000259" key="12">
    <source>
        <dbReference type="PROSITE" id="PS50192"/>
    </source>
</evidence>